<name>A0AAV4SRJ2_CAEEX</name>
<proteinExistence type="predicted"/>
<dbReference type="EMBL" id="BPLR01010113">
    <property type="protein sequence ID" value="GIY36988.1"/>
    <property type="molecule type" value="Genomic_DNA"/>
</dbReference>
<dbReference type="Proteomes" id="UP001054945">
    <property type="component" value="Unassembled WGS sequence"/>
</dbReference>
<accession>A0AAV4SRJ2</accession>
<comment type="caution">
    <text evidence="1">The sequence shown here is derived from an EMBL/GenBank/DDBJ whole genome shotgun (WGS) entry which is preliminary data.</text>
</comment>
<gene>
    <name evidence="1" type="ORF">CEXT_793381</name>
</gene>
<organism evidence="1 2">
    <name type="scientific">Caerostris extrusa</name>
    <name type="common">Bark spider</name>
    <name type="synonym">Caerostris bankana</name>
    <dbReference type="NCBI Taxonomy" id="172846"/>
    <lineage>
        <taxon>Eukaryota</taxon>
        <taxon>Metazoa</taxon>
        <taxon>Ecdysozoa</taxon>
        <taxon>Arthropoda</taxon>
        <taxon>Chelicerata</taxon>
        <taxon>Arachnida</taxon>
        <taxon>Araneae</taxon>
        <taxon>Araneomorphae</taxon>
        <taxon>Entelegynae</taxon>
        <taxon>Araneoidea</taxon>
        <taxon>Araneidae</taxon>
        <taxon>Caerostris</taxon>
    </lineage>
</organism>
<keyword evidence="2" id="KW-1185">Reference proteome</keyword>
<evidence type="ECO:0000313" key="2">
    <source>
        <dbReference type="Proteomes" id="UP001054945"/>
    </source>
</evidence>
<evidence type="ECO:0000313" key="1">
    <source>
        <dbReference type="EMBL" id="GIY36988.1"/>
    </source>
</evidence>
<dbReference type="AlphaFoldDB" id="A0AAV4SRJ2"/>
<sequence length="214" mass="24532">MQRANLMNDPHYLCPRHLTLQRLEFCENFAVGPYFTQRATLSCGLKILSTWFPSRTGIERELFTLHHPKFRKQKKREWIKETIKLPGKSTKETRSVLAQVALLFHVKPYPHGLLDCAPDLQVEKRSFSCTGARWGAGIAKRHLLRAADIRRSTPPLYPCALRARGRRDVGRRQRQLGRLRGRSYDLLAAGARDWLPRRASLLPPCPIRKGGGTD</sequence>
<reference evidence="1 2" key="1">
    <citation type="submission" date="2021-06" db="EMBL/GenBank/DDBJ databases">
        <title>Caerostris extrusa draft genome.</title>
        <authorList>
            <person name="Kono N."/>
            <person name="Arakawa K."/>
        </authorList>
    </citation>
    <scope>NUCLEOTIDE SEQUENCE [LARGE SCALE GENOMIC DNA]</scope>
</reference>
<protein>
    <submittedName>
        <fullName evidence="1">Uncharacterized protein</fullName>
    </submittedName>
</protein>